<evidence type="ECO:0000313" key="2">
    <source>
        <dbReference type="EMBL" id="MCC2166097.1"/>
    </source>
</evidence>
<organism evidence="2 3">
    <name type="scientific">Gallintestinimicrobium propionicum</name>
    <dbReference type="NCBI Taxonomy" id="2981770"/>
    <lineage>
        <taxon>Bacteria</taxon>
        <taxon>Bacillati</taxon>
        <taxon>Bacillota</taxon>
        <taxon>Clostridia</taxon>
        <taxon>Lachnospirales</taxon>
        <taxon>Lachnospiraceae</taxon>
        <taxon>Gallintestinimicrobium</taxon>
    </lineage>
</organism>
<evidence type="ECO:0000259" key="1">
    <source>
        <dbReference type="Pfam" id="PF24849"/>
    </source>
</evidence>
<dbReference type="EMBL" id="JAJEQF010000001">
    <property type="protein sequence ID" value="MCC2166097.1"/>
    <property type="molecule type" value="Genomic_DNA"/>
</dbReference>
<feature type="domain" description="DUF7724" evidence="1">
    <location>
        <begin position="5"/>
        <end position="89"/>
    </location>
</feature>
<name>A0AAE3DLA4_9FIRM</name>
<sequence length="90" mass="10534">MSGVATLSNEKNYTVFQFENHVIRFIAPYSLERYIAVKEWDNGYLVVMAKYKHNDKLEEEYIDLVPILQNLYFDVDKFLNPIKAVEVANG</sequence>
<dbReference type="AlphaFoldDB" id="A0AAE3DLA4"/>
<gene>
    <name evidence="2" type="ORF">LKD45_00010</name>
</gene>
<dbReference type="InterPro" id="IPR056141">
    <property type="entry name" value="DUF7724"/>
</dbReference>
<evidence type="ECO:0000313" key="3">
    <source>
        <dbReference type="Proteomes" id="UP001199355"/>
    </source>
</evidence>
<comment type="caution">
    <text evidence="2">The sequence shown here is derived from an EMBL/GenBank/DDBJ whole genome shotgun (WGS) entry which is preliminary data.</text>
</comment>
<keyword evidence="3" id="KW-1185">Reference proteome</keyword>
<proteinExistence type="predicted"/>
<dbReference type="Proteomes" id="UP001199355">
    <property type="component" value="Unassembled WGS sequence"/>
</dbReference>
<dbReference type="RefSeq" id="WP_308727346.1">
    <property type="nucleotide sequence ID" value="NZ_JAJEQF010000001.1"/>
</dbReference>
<protein>
    <recommendedName>
        <fullName evidence="1">DUF7724 domain-containing protein</fullName>
    </recommendedName>
</protein>
<dbReference type="Pfam" id="PF24849">
    <property type="entry name" value="DUF7724"/>
    <property type="match status" value="1"/>
</dbReference>
<accession>A0AAE3DLA4</accession>
<reference evidence="2 3" key="1">
    <citation type="submission" date="2021-10" db="EMBL/GenBank/DDBJ databases">
        <title>Anaerobic single-cell dispensing facilitates the cultivation of human gut bacteria.</title>
        <authorList>
            <person name="Afrizal A."/>
        </authorList>
    </citation>
    <scope>NUCLEOTIDE SEQUENCE [LARGE SCALE GENOMIC DNA]</scope>
    <source>
        <strain evidence="2 3">CLA-AA-H244</strain>
    </source>
</reference>